<dbReference type="EMBL" id="CP089291">
    <property type="protein sequence ID" value="UOF92703.1"/>
    <property type="molecule type" value="Genomic_DNA"/>
</dbReference>
<keyword evidence="11" id="KW-1185">Reference proteome</keyword>
<dbReference type="InterPro" id="IPR004789">
    <property type="entry name" value="Acetalactate_synth_ssu"/>
</dbReference>
<dbReference type="Gene3D" id="3.30.70.260">
    <property type="match status" value="1"/>
</dbReference>
<reference evidence="10" key="1">
    <citation type="submission" date="2021-12" db="EMBL/GenBank/DDBJ databases">
        <title>Alicyclobacillaceae gen. nov., sp. nov., isolated from chalcocite enrichment system.</title>
        <authorList>
            <person name="Jiang Z."/>
        </authorList>
    </citation>
    <scope>NUCLEOTIDE SEQUENCE</scope>
    <source>
        <strain evidence="10">MYW30-H2</strain>
    </source>
</reference>
<name>A0ABY4CTZ2_9BACL</name>
<dbReference type="PANTHER" id="PTHR30239:SF0">
    <property type="entry name" value="ACETOLACTATE SYNTHASE SMALL SUBUNIT 1, CHLOROPLASTIC"/>
    <property type="match status" value="1"/>
</dbReference>
<dbReference type="InterPro" id="IPR039557">
    <property type="entry name" value="AHAS_ACT"/>
</dbReference>
<gene>
    <name evidence="10" type="primary">ilvN</name>
    <name evidence="10" type="ORF">LSG31_11370</name>
</gene>
<evidence type="ECO:0000256" key="6">
    <source>
        <dbReference type="ARBA" id="ARBA00023304"/>
    </source>
</evidence>
<dbReference type="Pfam" id="PF10369">
    <property type="entry name" value="ALS_ss_C"/>
    <property type="match status" value="1"/>
</dbReference>
<organism evidence="10 11">
    <name type="scientific">Fodinisporobacter ferrooxydans</name>
    <dbReference type="NCBI Taxonomy" id="2901836"/>
    <lineage>
        <taxon>Bacteria</taxon>
        <taxon>Bacillati</taxon>
        <taxon>Bacillota</taxon>
        <taxon>Bacilli</taxon>
        <taxon>Bacillales</taxon>
        <taxon>Alicyclobacillaceae</taxon>
        <taxon>Fodinisporobacter</taxon>
    </lineage>
</organism>
<dbReference type="EC" id="2.2.1.6" evidence="8"/>
<dbReference type="Pfam" id="PF22629">
    <property type="entry name" value="ACT_AHAS_ss"/>
    <property type="match status" value="1"/>
</dbReference>
<evidence type="ECO:0000313" key="10">
    <source>
        <dbReference type="EMBL" id="UOF92703.1"/>
    </source>
</evidence>
<dbReference type="PANTHER" id="PTHR30239">
    <property type="entry name" value="ACETOLACTATE SYNTHASE SMALL SUBUNIT"/>
    <property type="match status" value="1"/>
</dbReference>
<feature type="domain" description="ACT" evidence="9">
    <location>
        <begin position="4"/>
        <end position="78"/>
    </location>
</feature>
<evidence type="ECO:0000256" key="1">
    <source>
        <dbReference type="ARBA" id="ARBA00004974"/>
    </source>
</evidence>
<dbReference type="InterPro" id="IPR027271">
    <property type="entry name" value="Acetolactate_synth/TF_NikR_C"/>
</dbReference>
<dbReference type="CDD" id="cd04878">
    <property type="entry name" value="ACT_AHAS"/>
    <property type="match status" value="1"/>
</dbReference>
<dbReference type="SUPFAM" id="SSF55021">
    <property type="entry name" value="ACT-like"/>
    <property type="match status" value="2"/>
</dbReference>
<dbReference type="NCBIfam" id="TIGR00119">
    <property type="entry name" value="acolac_sm"/>
    <property type="match status" value="1"/>
</dbReference>
<dbReference type="PROSITE" id="PS51671">
    <property type="entry name" value="ACT"/>
    <property type="match status" value="1"/>
</dbReference>
<evidence type="ECO:0000256" key="7">
    <source>
        <dbReference type="ARBA" id="ARBA00048670"/>
    </source>
</evidence>
<dbReference type="GO" id="GO:0003984">
    <property type="term" value="F:acetolactate synthase activity"/>
    <property type="evidence" value="ECO:0007669"/>
    <property type="project" value="UniProtKB-EC"/>
</dbReference>
<comment type="catalytic activity">
    <reaction evidence="7 8">
        <text>2 pyruvate + H(+) = (2S)-2-acetolactate + CO2</text>
        <dbReference type="Rhea" id="RHEA:25249"/>
        <dbReference type="ChEBI" id="CHEBI:15361"/>
        <dbReference type="ChEBI" id="CHEBI:15378"/>
        <dbReference type="ChEBI" id="CHEBI:16526"/>
        <dbReference type="ChEBI" id="CHEBI:58476"/>
        <dbReference type="EC" id="2.2.1.6"/>
    </reaction>
</comment>
<dbReference type="InterPro" id="IPR019455">
    <property type="entry name" value="Acetolactate_synth_ssu_C"/>
</dbReference>
<comment type="function">
    <text evidence="8">Catalyzes the conversion of 2 pyruvate molecules into acetolactate in the first common step of the biosynthetic pathway of the branched-amino acids such as leucine, isoleucine, and valine.</text>
</comment>
<evidence type="ECO:0000313" key="11">
    <source>
        <dbReference type="Proteomes" id="UP000830167"/>
    </source>
</evidence>
<evidence type="ECO:0000256" key="5">
    <source>
        <dbReference type="ARBA" id="ARBA00022605"/>
    </source>
</evidence>
<protein>
    <recommendedName>
        <fullName evidence="8">Acetolactate synthase small subunit</fullName>
        <shortName evidence="8">AHAS</shortName>
        <shortName evidence="8">ALS</shortName>
        <ecNumber evidence="8">2.2.1.6</ecNumber>
    </recommendedName>
    <alternativeName>
        <fullName evidence="8">Acetohydroxy-acid synthase small subunit</fullName>
    </alternativeName>
</protein>
<evidence type="ECO:0000256" key="2">
    <source>
        <dbReference type="ARBA" id="ARBA00005025"/>
    </source>
</evidence>
<dbReference type="Proteomes" id="UP000830167">
    <property type="component" value="Chromosome"/>
</dbReference>
<dbReference type="NCBIfam" id="NF008864">
    <property type="entry name" value="PRK11895.1"/>
    <property type="match status" value="1"/>
</dbReference>
<proteinExistence type="inferred from homology"/>
<keyword evidence="8 10" id="KW-0808">Transferase</keyword>
<dbReference type="InterPro" id="IPR002912">
    <property type="entry name" value="ACT_dom"/>
</dbReference>
<comment type="similarity">
    <text evidence="3 8">Belongs to the acetolactate synthase small subunit family.</text>
</comment>
<evidence type="ECO:0000256" key="4">
    <source>
        <dbReference type="ARBA" id="ARBA00011744"/>
    </source>
</evidence>
<evidence type="ECO:0000256" key="3">
    <source>
        <dbReference type="ARBA" id="ARBA00006341"/>
    </source>
</evidence>
<keyword evidence="6 8" id="KW-0100">Branched-chain amino acid biosynthesis</keyword>
<dbReference type="RefSeq" id="WP_347439373.1">
    <property type="nucleotide sequence ID" value="NZ_CP089291.1"/>
</dbReference>
<dbReference type="InterPro" id="IPR045865">
    <property type="entry name" value="ACT-like_dom_sf"/>
</dbReference>
<comment type="subunit">
    <text evidence="4 8">Dimer of large and small chains.</text>
</comment>
<dbReference type="Gene3D" id="3.30.70.1150">
    <property type="entry name" value="ACT-like. Chain A, domain 2"/>
    <property type="match status" value="1"/>
</dbReference>
<evidence type="ECO:0000259" key="9">
    <source>
        <dbReference type="PROSITE" id="PS51671"/>
    </source>
</evidence>
<comment type="pathway">
    <text evidence="1 8">Amino-acid biosynthesis; L-isoleucine biosynthesis; L-isoleucine from 2-oxobutanoate: step 1/4.</text>
</comment>
<sequence length="172" mass="18859">MRHTLLVLVNDQPGVLARVAGLFARRGYNIDSITVGPSEEEGLSRMTIVTTGDDQTLEQVMKHLHKLIDVIKVQDISSEPMVGRELALIKVNASASTRPEITHLVEPFRAAIVDVGRASLVIQITGDSDKIDALIELLRPYGIKELARTGTTAMVRGNVIKMEKTSSRRSFA</sequence>
<accession>A0ABY4CTZ2</accession>
<dbReference type="InterPro" id="IPR054480">
    <property type="entry name" value="AHAS_small-like_ACT"/>
</dbReference>
<evidence type="ECO:0000256" key="8">
    <source>
        <dbReference type="RuleBase" id="RU368092"/>
    </source>
</evidence>
<comment type="pathway">
    <text evidence="2 8">Amino-acid biosynthesis; L-valine biosynthesis; L-valine from pyruvate: step 1/4.</text>
</comment>
<keyword evidence="5 8" id="KW-0028">Amino-acid biosynthesis</keyword>